<dbReference type="KEGG" id="hds:HSR122_3010"/>
<dbReference type="EMBL" id="CP064788">
    <property type="protein sequence ID" value="QSG10379.1"/>
    <property type="molecule type" value="Genomic_DNA"/>
</dbReference>
<gene>
    <name evidence="2" type="ORF">HSBGL_2935</name>
    <name evidence="1" type="ORF">HSR122_3010</name>
</gene>
<protein>
    <submittedName>
        <fullName evidence="2">RecB family nuclease</fullName>
    </submittedName>
</protein>
<dbReference type="Proteomes" id="UP000662973">
    <property type="component" value="Chromosome"/>
</dbReference>
<evidence type="ECO:0000313" key="4">
    <source>
        <dbReference type="Proteomes" id="UP000663305"/>
    </source>
</evidence>
<dbReference type="EMBL" id="CP064789">
    <property type="protein sequence ID" value="QSG13329.1"/>
    <property type="molecule type" value="Genomic_DNA"/>
</dbReference>
<organism evidence="2 4">
    <name type="scientific">Halapricum desulfuricans</name>
    <dbReference type="NCBI Taxonomy" id="2841257"/>
    <lineage>
        <taxon>Archaea</taxon>
        <taxon>Methanobacteriati</taxon>
        <taxon>Methanobacteriota</taxon>
        <taxon>Stenosarchaea group</taxon>
        <taxon>Halobacteria</taxon>
        <taxon>Halobacteriales</taxon>
        <taxon>Haloarculaceae</taxon>
        <taxon>Halapricum</taxon>
    </lineage>
</organism>
<dbReference type="Proteomes" id="UP000663305">
    <property type="component" value="Chromosome"/>
</dbReference>
<accession>A0A897NHK8</accession>
<dbReference type="AlphaFoldDB" id="A0A897NR64"/>
<keyword evidence="3" id="KW-1185">Reference proteome</keyword>
<dbReference type="RefSeq" id="WP_229110521.1">
    <property type="nucleotide sequence ID" value="NZ_CP064788.1"/>
</dbReference>
<evidence type="ECO:0000313" key="1">
    <source>
        <dbReference type="EMBL" id="QSG10379.1"/>
    </source>
</evidence>
<evidence type="ECO:0000313" key="3">
    <source>
        <dbReference type="Proteomes" id="UP000662973"/>
    </source>
</evidence>
<proteinExistence type="predicted"/>
<accession>A0A897NR64</accession>
<reference evidence="2 3" key="1">
    <citation type="submission" date="2020-11" db="EMBL/GenBank/DDBJ databases">
        <title>Carbohydrate-dependent, anaerobic sulfur respiration: A novel catabolism in halophilic archaea.</title>
        <authorList>
            <person name="Sorokin D.Y."/>
            <person name="Messina E."/>
            <person name="Smedile F."/>
            <person name="La Cono V."/>
            <person name="Hallsworth J.E."/>
            <person name="Yakimov M.M."/>
        </authorList>
    </citation>
    <scope>NUCLEOTIDE SEQUENCE</scope>
    <source>
        <strain evidence="2">HSR-Bgl</strain>
        <strain evidence="1 3">HSR12-2</strain>
    </source>
</reference>
<sequence>MHAFRDVATAAYCPRKLYYRRRDPDVGESIPDRVRGRRELAFEYDRLVTDDAALRAAPIEVTPTTFRSRIGCHKAGLDAWDELADPPASEVMLEGKDARGIAHKVLETPLAPSLVFTGRPPEQGVWEPQSVRLVAAALALSWERERSVERAFAEYPAYGVIREIELSARRRSQYRAALRTAESIDGPPKRTENREKCQACEYREGCGVKTRSLRTLLS</sequence>
<dbReference type="GeneID" id="68862454"/>
<name>A0A897NR64_9EURY</name>
<evidence type="ECO:0000313" key="2">
    <source>
        <dbReference type="EMBL" id="QSG13329.1"/>
    </source>
</evidence>